<dbReference type="AntiFam" id="ANF00038">
    <property type="entry name" value="Overlaps SRP RNA, same strand"/>
</dbReference>
<evidence type="ECO:0000256" key="2">
    <source>
        <dbReference type="SAM" id="MobiDB-lite"/>
    </source>
</evidence>
<feature type="region of interest" description="Disordered" evidence="2">
    <location>
        <begin position="290"/>
        <end position="310"/>
    </location>
</feature>
<feature type="region of interest" description="Disordered" evidence="2">
    <location>
        <begin position="127"/>
        <end position="148"/>
    </location>
</feature>
<protein>
    <submittedName>
        <fullName evidence="3">Uncharacterized protein</fullName>
    </submittedName>
</protein>
<feature type="coiled-coil region" evidence="1">
    <location>
        <begin position="635"/>
        <end position="667"/>
    </location>
</feature>
<sequence length="1196" mass="128710">MPSWVTPACDSSEGITVAELRFGPFRQAQWDASAGLPGPSWELGCVSRAKAWATRSLERRAQREAGFTEQRQPPSLDSGRITGRCTPGPHCLAQWDASAGVPGPSWELGCVSRAKAWATRSLERRAQREAGFTEQRQPPSLNSGRITGRCTPGPALPELRWSFALARPGGEEDSTQAMLGFKVLILAVHVVVSLICASHEYPSPATALKLIRGNWFWFCCGKKLGRATNSQYCSVSSALDLGYLKGDLHRRTKVNGRGEAAQNPSGVEIRPRILVEMGILSTLPRPRTRRRQYFNSRPTDEYSDGGSGELSGDSLARMDVWRYSVSLGARGLPVSFGNFRPHYCTIEPAPTSHLPLGRFVNQCSAMSKRLKLSDLAKVVAQKAATSTSKGVVISEGSETTSGKRALYDGSKGKQVAQSPEPKKARTDTGASGAPARPPVASGVGSSAQQTLGEALGPQASVMASAVTAEKILAGVILPADKEKVDRFTFDQVVTKFLHVLGQGVILGSSLAVRSRDFAECALNQKAVAESAEMEMVRVQNRAIELEGALAEEKAKGKKLIEDPDARDKVIAKLEARISELEKSQSLTQGRIIAAFKESDDFLEAVRGSASSYFGDGFDFCKRQLANQYLDLGVDLEDVEMDHELLAKEEAEAEKRAAQEGVAGVERQSQRTRSRSHVDGKLNAEWVESAGKWFNGGNGSFYFSKIGTSRDLGRWARSIIALSCMYINGVNLFIHTFPLLSKYCSVSELHLAVNRSTVPFMFSKTNLGGEESKQSLPSWISDHLGAKSYIDETSQSPSFPPIPPNSPEMDTSSLTKEGNVMSQAELDKLGSTYSFPSGVRLRIPGDGETILSAAKASGSSLRAWPPAILLHEFPDLGERQGRAATNCPRTEAIFGKIEPGGYFEVSKVLGSRTFRRHFAVGCTALSTSGGDNTTSGDEAMSARAGGPALGEKIGGKAKAEKATKVTTAKSPTKGVVIREKLTREGVPVIETGEPDSSKGKEAAPPPLPKKFKSNRGAINARGRAAEAGTSSPSGDVGSESMSDASVARRLLTGQEHLHDIDFHMARADSAELELVKAQKRAVKAENRLAELNEERSKPGAKVDDLKATVADLTNKLAKAKELAIEDFKASKEFKAAVTDSAATYFGDGFEFCERQLLHQYPNLGVDVANMAMDPIFAEEEEAMKGGEHPVAGVAPIV</sequence>
<evidence type="ECO:0000256" key="1">
    <source>
        <dbReference type="SAM" id="Coils"/>
    </source>
</evidence>
<organism evidence="3 4">
    <name type="scientific">Actinidia rufa</name>
    <dbReference type="NCBI Taxonomy" id="165716"/>
    <lineage>
        <taxon>Eukaryota</taxon>
        <taxon>Viridiplantae</taxon>
        <taxon>Streptophyta</taxon>
        <taxon>Embryophyta</taxon>
        <taxon>Tracheophyta</taxon>
        <taxon>Spermatophyta</taxon>
        <taxon>Magnoliopsida</taxon>
        <taxon>eudicotyledons</taxon>
        <taxon>Gunneridae</taxon>
        <taxon>Pentapetalae</taxon>
        <taxon>asterids</taxon>
        <taxon>Ericales</taxon>
        <taxon>Actinidiaceae</taxon>
        <taxon>Actinidia</taxon>
    </lineage>
</organism>
<feature type="compositionally biased region" description="Low complexity" evidence="2">
    <location>
        <begin position="1014"/>
        <end position="1027"/>
    </location>
</feature>
<proteinExistence type="predicted"/>
<keyword evidence="4" id="KW-1185">Reference proteome</keyword>
<feature type="region of interest" description="Disordered" evidence="2">
    <location>
        <begin position="984"/>
        <end position="1040"/>
    </location>
</feature>
<dbReference type="AlphaFoldDB" id="A0A7J0GE11"/>
<feature type="coiled-coil region" evidence="1">
    <location>
        <begin position="528"/>
        <end position="555"/>
    </location>
</feature>
<feature type="region of interest" description="Disordered" evidence="2">
    <location>
        <begin position="401"/>
        <end position="448"/>
    </location>
</feature>
<evidence type="ECO:0000313" key="3">
    <source>
        <dbReference type="EMBL" id="GFZ09060.1"/>
    </source>
</evidence>
<feature type="region of interest" description="Disordered" evidence="2">
    <location>
        <begin position="61"/>
        <end position="83"/>
    </location>
</feature>
<dbReference type="EMBL" id="BJWL01000020">
    <property type="protein sequence ID" value="GFZ09060.1"/>
    <property type="molecule type" value="Genomic_DNA"/>
</dbReference>
<evidence type="ECO:0000313" key="4">
    <source>
        <dbReference type="Proteomes" id="UP000585474"/>
    </source>
</evidence>
<feature type="compositionally biased region" description="Polar residues" evidence="2">
    <location>
        <begin position="134"/>
        <end position="145"/>
    </location>
</feature>
<comment type="caution">
    <text evidence="3">The sequence shown here is derived from an EMBL/GenBank/DDBJ whole genome shotgun (WGS) entry which is preliminary data.</text>
</comment>
<name>A0A7J0GE11_9ERIC</name>
<feature type="region of interest" description="Disordered" evidence="2">
    <location>
        <begin position="927"/>
        <end position="956"/>
    </location>
</feature>
<keyword evidence="1" id="KW-0175">Coiled coil</keyword>
<reference evidence="3 4" key="1">
    <citation type="submission" date="2019-07" db="EMBL/GenBank/DDBJ databases">
        <title>De Novo Assembly of kiwifruit Actinidia rufa.</title>
        <authorList>
            <person name="Sugita-Konishi S."/>
            <person name="Sato K."/>
            <person name="Mori E."/>
            <person name="Abe Y."/>
            <person name="Kisaki G."/>
            <person name="Hamano K."/>
            <person name="Suezawa K."/>
            <person name="Otani M."/>
            <person name="Fukuda T."/>
            <person name="Manabe T."/>
            <person name="Gomi K."/>
            <person name="Tabuchi M."/>
            <person name="Akimitsu K."/>
            <person name="Kataoka I."/>
        </authorList>
    </citation>
    <scope>NUCLEOTIDE SEQUENCE [LARGE SCALE GENOMIC DNA]</scope>
    <source>
        <strain evidence="4">cv. Fuchu</strain>
    </source>
</reference>
<dbReference type="Proteomes" id="UP000585474">
    <property type="component" value="Unassembled WGS sequence"/>
</dbReference>
<feature type="region of interest" description="Disordered" evidence="2">
    <location>
        <begin position="792"/>
        <end position="812"/>
    </location>
</feature>
<dbReference type="OrthoDB" id="687305at2759"/>
<feature type="coiled-coil region" evidence="1">
    <location>
        <begin position="1059"/>
        <end position="1121"/>
    </location>
</feature>
<feature type="compositionally biased region" description="Polar residues" evidence="2">
    <location>
        <begin position="1028"/>
        <end position="1040"/>
    </location>
</feature>
<gene>
    <name evidence="3" type="ORF">Acr_20g0008680</name>
</gene>
<accession>A0A7J0GE11</accession>